<sequence length="431" mass="48992">MDHKKGIILRLLTFFSPVKGELVATLLILLFILLVTTPKNFINNYKLRAQAEDLELVELVYLQRIQNIEAALMLVRQQATTTYEANAVVKALPKSLSNHISQIDVLDQTHYRNFNADLKLNIGALDHYASEAPFNIALADNGNSYFILTATDRQIPLHYVATVNSAQLWAVPNNNVMVLNTDSQGNVLFSHSENKGKIDKLLLHTLKTSPTSEGYYLYRSENISYRIMNSGGQTLYMLFIDRFRLVDRIYFLMTAIGFVAIVLLLSVYQVNRKRKQAHYQSSIDELSQLFNRKHLHRNKRKIEAQPDQFVALLDIDHFKSVNDTFGHITGDKVIKQISQLLKDNARKKDIVFRYGGEEFLMILNADSQAEAEKIFNRIRQRIESAPLDPKITVSIGIAKLEGSIDRALAEADKYLYVAKASGRNQVCSALE</sequence>
<dbReference type="CDD" id="cd01949">
    <property type="entry name" value="GGDEF"/>
    <property type="match status" value="1"/>
</dbReference>
<evidence type="ECO:0000313" key="6">
    <source>
        <dbReference type="Proteomes" id="UP001057998"/>
    </source>
</evidence>
<dbReference type="EC" id="2.7.7.65" evidence="1"/>
<keyword evidence="3" id="KW-0472">Membrane</keyword>
<proteinExistence type="predicted"/>
<keyword evidence="3" id="KW-1133">Transmembrane helix</keyword>
<keyword evidence="6" id="KW-1185">Reference proteome</keyword>
<evidence type="ECO:0000313" key="5">
    <source>
        <dbReference type="EMBL" id="UTV30836.1"/>
    </source>
</evidence>
<organism evidence="5 6">
    <name type="scientific">Photobacterium atrarenae</name>
    <dbReference type="NCBI Taxonomy" id="865757"/>
    <lineage>
        <taxon>Bacteria</taxon>
        <taxon>Pseudomonadati</taxon>
        <taxon>Pseudomonadota</taxon>
        <taxon>Gammaproteobacteria</taxon>
        <taxon>Vibrionales</taxon>
        <taxon>Vibrionaceae</taxon>
        <taxon>Photobacterium</taxon>
    </lineage>
</organism>
<dbReference type="PANTHER" id="PTHR45138">
    <property type="entry name" value="REGULATORY COMPONENTS OF SENSORY TRANSDUCTION SYSTEM"/>
    <property type="match status" value="1"/>
</dbReference>
<protein>
    <recommendedName>
        <fullName evidence="1">diguanylate cyclase</fullName>
        <ecNumber evidence="1">2.7.7.65</ecNumber>
    </recommendedName>
</protein>
<dbReference type="InterPro" id="IPR000160">
    <property type="entry name" value="GGDEF_dom"/>
</dbReference>
<gene>
    <name evidence="5" type="ORF">NNL38_19975</name>
</gene>
<feature type="transmembrane region" description="Helical" evidence="3">
    <location>
        <begin position="12"/>
        <end position="35"/>
    </location>
</feature>
<evidence type="ECO:0000259" key="4">
    <source>
        <dbReference type="PROSITE" id="PS50887"/>
    </source>
</evidence>
<reference evidence="5" key="1">
    <citation type="submission" date="2022-07" db="EMBL/GenBank/DDBJ databases">
        <title>Genome sequencing of Photobacterium atrarenae GJH2-4.</title>
        <authorList>
            <person name="Park S.-J."/>
        </authorList>
    </citation>
    <scope>NUCLEOTIDE SEQUENCE</scope>
    <source>
        <strain evidence="5">GJH2-4</strain>
    </source>
</reference>
<dbReference type="SUPFAM" id="SSF55073">
    <property type="entry name" value="Nucleotide cyclase"/>
    <property type="match status" value="1"/>
</dbReference>
<dbReference type="PANTHER" id="PTHR45138:SF9">
    <property type="entry name" value="DIGUANYLATE CYCLASE DGCM-RELATED"/>
    <property type="match status" value="1"/>
</dbReference>
<dbReference type="InterPro" id="IPR050469">
    <property type="entry name" value="Diguanylate_Cyclase"/>
</dbReference>
<dbReference type="Pfam" id="PF00990">
    <property type="entry name" value="GGDEF"/>
    <property type="match status" value="1"/>
</dbReference>
<dbReference type="SMART" id="SM00267">
    <property type="entry name" value="GGDEF"/>
    <property type="match status" value="1"/>
</dbReference>
<feature type="domain" description="GGDEF" evidence="4">
    <location>
        <begin position="306"/>
        <end position="431"/>
    </location>
</feature>
<comment type="catalytic activity">
    <reaction evidence="2">
        <text>2 GTP = 3',3'-c-di-GMP + 2 diphosphate</text>
        <dbReference type="Rhea" id="RHEA:24898"/>
        <dbReference type="ChEBI" id="CHEBI:33019"/>
        <dbReference type="ChEBI" id="CHEBI:37565"/>
        <dbReference type="ChEBI" id="CHEBI:58805"/>
        <dbReference type="EC" id="2.7.7.65"/>
    </reaction>
</comment>
<dbReference type="InterPro" id="IPR029787">
    <property type="entry name" value="Nucleotide_cyclase"/>
</dbReference>
<name>A0ABY5GQ13_9GAMM</name>
<evidence type="ECO:0000256" key="1">
    <source>
        <dbReference type="ARBA" id="ARBA00012528"/>
    </source>
</evidence>
<accession>A0ABY5GQ13</accession>
<evidence type="ECO:0000256" key="2">
    <source>
        <dbReference type="ARBA" id="ARBA00034247"/>
    </source>
</evidence>
<feature type="transmembrane region" description="Helical" evidence="3">
    <location>
        <begin position="249"/>
        <end position="268"/>
    </location>
</feature>
<dbReference type="NCBIfam" id="TIGR00254">
    <property type="entry name" value="GGDEF"/>
    <property type="match status" value="1"/>
</dbReference>
<dbReference type="InterPro" id="IPR043128">
    <property type="entry name" value="Rev_trsase/Diguanyl_cyclase"/>
</dbReference>
<dbReference type="PROSITE" id="PS50887">
    <property type="entry name" value="GGDEF"/>
    <property type="match status" value="1"/>
</dbReference>
<dbReference type="RefSeq" id="WP_255392204.1">
    <property type="nucleotide sequence ID" value="NZ_CP101509.1"/>
</dbReference>
<dbReference type="Proteomes" id="UP001057998">
    <property type="component" value="Chromosome 2"/>
</dbReference>
<dbReference type="Gene3D" id="3.30.70.270">
    <property type="match status" value="1"/>
</dbReference>
<keyword evidence="3" id="KW-0812">Transmembrane</keyword>
<evidence type="ECO:0000256" key="3">
    <source>
        <dbReference type="SAM" id="Phobius"/>
    </source>
</evidence>
<dbReference type="EMBL" id="CP101509">
    <property type="protein sequence ID" value="UTV30836.1"/>
    <property type="molecule type" value="Genomic_DNA"/>
</dbReference>